<dbReference type="RefSeq" id="WP_157999272.1">
    <property type="nucleotide sequence ID" value="NZ_AHJG01000110.1"/>
</dbReference>
<evidence type="ECO:0000313" key="1">
    <source>
        <dbReference type="EMBL" id="EPA06040.1"/>
    </source>
</evidence>
<evidence type="ECO:0000313" key="2">
    <source>
        <dbReference type="Proteomes" id="UP000014065"/>
    </source>
</evidence>
<gene>
    <name evidence="1" type="ORF">BG20_I0591</name>
</gene>
<sequence length="48" mass="5620">MVRNRIFLRHKITRLILDELARNKIIISSSTIDIVEFPNLKIDKGNDV</sequence>
<dbReference type="EMBL" id="AHJG01000110">
    <property type="protein sequence ID" value="EPA06040.1"/>
    <property type="molecule type" value="Genomic_DNA"/>
</dbReference>
<protein>
    <submittedName>
        <fullName evidence="1">Uncharacterized protein</fullName>
    </submittedName>
</protein>
<keyword evidence="2" id="KW-1185">Reference proteome</keyword>
<reference evidence="1 2" key="1">
    <citation type="journal article" date="2012" name="J. Bacteriol.">
        <title>Genome Sequence of "Candidatus Nitrosoarchaeum limnia" BG20, a Low-Salinity Ammonia-Oxidizing Archaeon from the San Francisco Bay Estuary.</title>
        <authorList>
            <person name="Mosier A.C."/>
            <person name="Allen E.E."/>
            <person name="Kim M."/>
            <person name="Ferriera S."/>
            <person name="Francis C.A."/>
        </authorList>
    </citation>
    <scope>NUCLEOTIDE SEQUENCE [LARGE SCALE GENOMIC DNA]</scope>
    <source>
        <strain evidence="1 2">BG20</strain>
    </source>
</reference>
<accession>S2E494</accession>
<organism evidence="1 2">
    <name type="scientific">Candidatus Nitrosarchaeum limnium BG20</name>
    <dbReference type="NCBI Taxonomy" id="859192"/>
    <lineage>
        <taxon>Archaea</taxon>
        <taxon>Nitrososphaerota</taxon>
        <taxon>Nitrososphaeria</taxon>
        <taxon>Nitrosopumilales</taxon>
        <taxon>Nitrosopumilaceae</taxon>
        <taxon>Nitrosarchaeum</taxon>
    </lineage>
</organism>
<comment type="caution">
    <text evidence="1">The sequence shown here is derived from an EMBL/GenBank/DDBJ whole genome shotgun (WGS) entry which is preliminary data.</text>
</comment>
<dbReference type="AlphaFoldDB" id="S2E494"/>
<name>S2E494_9ARCH</name>
<proteinExistence type="predicted"/>
<dbReference type="Proteomes" id="UP000014065">
    <property type="component" value="Unassembled WGS sequence"/>
</dbReference>